<dbReference type="EMBL" id="QQOH01000001">
    <property type="protein sequence ID" value="RDE24825.1"/>
    <property type="molecule type" value="Genomic_DNA"/>
</dbReference>
<comment type="caution">
    <text evidence="3">The sequence shown here is derived from an EMBL/GenBank/DDBJ whole genome shotgun (WGS) entry which is preliminary data.</text>
</comment>
<evidence type="ECO:0000259" key="1">
    <source>
        <dbReference type="Pfam" id="PF00501"/>
    </source>
</evidence>
<feature type="domain" description="AMP-dependent synthetase/ligase" evidence="1">
    <location>
        <begin position="10"/>
        <end position="375"/>
    </location>
</feature>
<evidence type="ECO:0000313" key="4">
    <source>
        <dbReference type="Proteomes" id="UP000253769"/>
    </source>
</evidence>
<dbReference type="Proteomes" id="UP000253769">
    <property type="component" value="Unassembled WGS sequence"/>
</dbReference>
<reference evidence="3 4" key="1">
    <citation type="submission" date="2018-07" db="EMBL/GenBank/DDBJ databases">
        <title>Motiliproteus coralliicola sp. nov., a bacterium isolated from Coral.</title>
        <authorList>
            <person name="Wang G."/>
        </authorList>
    </citation>
    <scope>NUCLEOTIDE SEQUENCE [LARGE SCALE GENOMIC DNA]</scope>
    <source>
        <strain evidence="3 4">C34</strain>
    </source>
</reference>
<dbReference type="Pfam" id="PF00501">
    <property type="entry name" value="AMP-binding"/>
    <property type="match status" value="1"/>
</dbReference>
<feature type="domain" description="AMP-binding enzyme C-terminal" evidence="2">
    <location>
        <begin position="436"/>
        <end position="512"/>
    </location>
</feature>
<dbReference type="GO" id="GO:0016878">
    <property type="term" value="F:acid-thiol ligase activity"/>
    <property type="evidence" value="ECO:0007669"/>
    <property type="project" value="UniProtKB-ARBA"/>
</dbReference>
<keyword evidence="4" id="KW-1185">Reference proteome</keyword>
<evidence type="ECO:0000259" key="2">
    <source>
        <dbReference type="Pfam" id="PF13193"/>
    </source>
</evidence>
<dbReference type="SUPFAM" id="SSF56801">
    <property type="entry name" value="Acetyl-CoA synthetase-like"/>
    <property type="match status" value="1"/>
</dbReference>
<dbReference type="InterPro" id="IPR050237">
    <property type="entry name" value="ATP-dep_AMP-bd_enzyme"/>
</dbReference>
<dbReference type="Gene3D" id="3.40.50.12780">
    <property type="entry name" value="N-terminal domain of ligase-like"/>
    <property type="match status" value="1"/>
</dbReference>
<dbReference type="NCBIfam" id="TIGR03098">
    <property type="entry name" value="ligase_PEP_1"/>
    <property type="match status" value="1"/>
</dbReference>
<name>A0A369WZ85_9GAMM</name>
<dbReference type="OrthoDB" id="9761989at2"/>
<dbReference type="InterPro" id="IPR000873">
    <property type="entry name" value="AMP-dep_synth/lig_dom"/>
</dbReference>
<dbReference type="PANTHER" id="PTHR43767:SF1">
    <property type="entry name" value="NONRIBOSOMAL PEPTIDE SYNTHASE PES1 (EUROFUNG)-RELATED"/>
    <property type="match status" value="1"/>
</dbReference>
<dbReference type="InterPro" id="IPR017529">
    <property type="entry name" value="AcylCoA_ligase_PEP_1"/>
</dbReference>
<dbReference type="PRINTS" id="PR00154">
    <property type="entry name" value="AMPBINDING"/>
</dbReference>
<dbReference type="PANTHER" id="PTHR43767">
    <property type="entry name" value="LONG-CHAIN-FATTY-ACID--COA LIGASE"/>
    <property type="match status" value="1"/>
</dbReference>
<organism evidence="3 4">
    <name type="scientific">Motiliproteus coralliicola</name>
    <dbReference type="NCBI Taxonomy" id="2283196"/>
    <lineage>
        <taxon>Bacteria</taxon>
        <taxon>Pseudomonadati</taxon>
        <taxon>Pseudomonadota</taxon>
        <taxon>Gammaproteobacteria</taxon>
        <taxon>Oceanospirillales</taxon>
        <taxon>Oceanospirillaceae</taxon>
        <taxon>Motiliproteus</taxon>
    </lineage>
</organism>
<dbReference type="InterPro" id="IPR042099">
    <property type="entry name" value="ANL_N_sf"/>
</dbReference>
<dbReference type="Pfam" id="PF13193">
    <property type="entry name" value="AMP-binding_C"/>
    <property type="match status" value="1"/>
</dbReference>
<dbReference type="InterPro" id="IPR020459">
    <property type="entry name" value="AMP-binding"/>
</dbReference>
<dbReference type="Gene3D" id="3.30.300.30">
    <property type="match status" value="1"/>
</dbReference>
<sequence length="529" mass="58299">MYFLFHHLLAQQARLRPDGEALVHKQQTLSYAQLWQQTEQIAQALLAQDLQRNERVAVYLPKQPETVVSLFAASAAGGCFVPVNPVLKAPQVGHILADCNARVLITNRARAQQLLPQLQHCHDLRLMVLVDEGELEQPQALPFSVLNWPALLDTDTKPAAYPSATDSDLAAILYTSGSTGKPKGVVLSHRNLVVGAQSVASYIGNHEQDRILAVLPLSFDAGLSQITTAFASGACCILLDYLLPNDVMKQVVKHRVTGITAVPPLWHQIANLKWTEETAASIRYFANTGGHMPQSLLDKLRATFSNAEPFLMYGLTEAFRSTYLPPEDVDRKPGSIGKAIPNAEVMILRQDGSECEANEIGELVHRGPLVSQGYWNDPARTAERFKPIPRPAGAVFEDIAVWSGDSAKRDDEGYLYFVGRQDEMIKTSGYRVSPSEIEEVAYSSGLVEDAVALGLPHQTLGQGILVLFSPQPDSDNPCAELAKRYRSELPNFMHPQAIIEIDGPLPRNPNGKFDRKQLAERYADQFDHG</sequence>
<keyword evidence="3" id="KW-0436">Ligase</keyword>
<dbReference type="AlphaFoldDB" id="A0A369WZ85"/>
<dbReference type="RefSeq" id="WP_114694416.1">
    <property type="nucleotide sequence ID" value="NZ_QQOH01000001.1"/>
</dbReference>
<dbReference type="PROSITE" id="PS00455">
    <property type="entry name" value="AMP_BINDING"/>
    <property type="match status" value="1"/>
</dbReference>
<proteinExistence type="predicted"/>
<accession>A0A369WZ85</accession>
<evidence type="ECO:0000313" key="3">
    <source>
        <dbReference type="EMBL" id="RDE24825.1"/>
    </source>
</evidence>
<protein>
    <submittedName>
        <fullName evidence="3">Acyl-CoA ligase (AMP-forming), exosortase A system-associated</fullName>
    </submittedName>
</protein>
<gene>
    <name evidence="3" type="ORF">DV711_04370</name>
</gene>
<dbReference type="InterPro" id="IPR020845">
    <property type="entry name" value="AMP-binding_CS"/>
</dbReference>
<dbReference type="InterPro" id="IPR025110">
    <property type="entry name" value="AMP-bd_C"/>
</dbReference>
<dbReference type="InterPro" id="IPR045851">
    <property type="entry name" value="AMP-bd_C_sf"/>
</dbReference>